<protein>
    <submittedName>
        <fullName evidence="1">6468_t:CDS:1</fullName>
    </submittedName>
</protein>
<proteinExistence type="predicted"/>
<evidence type="ECO:0000313" key="1">
    <source>
        <dbReference type="EMBL" id="CAG8513186.1"/>
    </source>
</evidence>
<accession>A0ACA9L6C0</accession>
<sequence>MPRKSKAGTDSETSSSITSSVSTRLRSANRKGTHNDTPKSTPTKESAKKKSQELSLSERASTEKSVPEETLNSKSVVEKVDDMLETETSVSTTTKYISELQEVNKRTLKEVAEQEKVTGKISESSSDDDAAPEEVSMNTSKVHELDAQKRKRAITQRLVEEKKQRRRQLDLKYKEQRNRKLEELEKNVQVDALFGDQFDSSRRKELEVEVQVITPSDELPTPLPQKILENLEIEERRNASRPSNVTKESNIRNSEPPRKKKRKKDNDTGPFTVVVIDRDQPNAISREVVEFRENHFYGDRLPRKNAILNASQARNGAALRFRRR</sequence>
<comment type="caution">
    <text evidence="1">The sequence shown here is derived from an EMBL/GenBank/DDBJ whole genome shotgun (WGS) entry which is preliminary data.</text>
</comment>
<evidence type="ECO:0000313" key="2">
    <source>
        <dbReference type="Proteomes" id="UP000789525"/>
    </source>
</evidence>
<organism evidence="1 2">
    <name type="scientific">Acaulospora colombiana</name>
    <dbReference type="NCBI Taxonomy" id="27376"/>
    <lineage>
        <taxon>Eukaryota</taxon>
        <taxon>Fungi</taxon>
        <taxon>Fungi incertae sedis</taxon>
        <taxon>Mucoromycota</taxon>
        <taxon>Glomeromycotina</taxon>
        <taxon>Glomeromycetes</taxon>
        <taxon>Diversisporales</taxon>
        <taxon>Acaulosporaceae</taxon>
        <taxon>Acaulospora</taxon>
    </lineage>
</organism>
<name>A0ACA9L6C0_9GLOM</name>
<gene>
    <name evidence="1" type="ORF">ACOLOM_LOCUS3312</name>
</gene>
<dbReference type="EMBL" id="CAJVPT010004873">
    <property type="protein sequence ID" value="CAG8513186.1"/>
    <property type="molecule type" value="Genomic_DNA"/>
</dbReference>
<keyword evidence="2" id="KW-1185">Reference proteome</keyword>
<reference evidence="1" key="1">
    <citation type="submission" date="2021-06" db="EMBL/GenBank/DDBJ databases">
        <authorList>
            <person name="Kallberg Y."/>
            <person name="Tangrot J."/>
            <person name="Rosling A."/>
        </authorList>
    </citation>
    <scope>NUCLEOTIDE SEQUENCE</scope>
    <source>
        <strain evidence="1">CL356</strain>
    </source>
</reference>
<dbReference type="Proteomes" id="UP000789525">
    <property type="component" value="Unassembled WGS sequence"/>
</dbReference>